<reference evidence="1" key="1">
    <citation type="journal article" date="2020" name="Stud. Mycol.">
        <title>101 Dothideomycetes genomes: a test case for predicting lifestyles and emergence of pathogens.</title>
        <authorList>
            <person name="Haridas S."/>
            <person name="Albert R."/>
            <person name="Binder M."/>
            <person name="Bloem J."/>
            <person name="Labutti K."/>
            <person name="Salamov A."/>
            <person name="Andreopoulos B."/>
            <person name="Baker S."/>
            <person name="Barry K."/>
            <person name="Bills G."/>
            <person name="Bluhm B."/>
            <person name="Cannon C."/>
            <person name="Castanera R."/>
            <person name="Culley D."/>
            <person name="Daum C."/>
            <person name="Ezra D."/>
            <person name="Gonzalez J."/>
            <person name="Henrissat B."/>
            <person name="Kuo A."/>
            <person name="Liang C."/>
            <person name="Lipzen A."/>
            <person name="Lutzoni F."/>
            <person name="Magnuson J."/>
            <person name="Mondo S."/>
            <person name="Nolan M."/>
            <person name="Ohm R."/>
            <person name="Pangilinan J."/>
            <person name="Park H.-J."/>
            <person name="Ramirez L."/>
            <person name="Alfaro M."/>
            <person name="Sun H."/>
            <person name="Tritt A."/>
            <person name="Yoshinaga Y."/>
            <person name="Zwiers L.-H."/>
            <person name="Turgeon B."/>
            <person name="Goodwin S."/>
            <person name="Spatafora J."/>
            <person name="Crous P."/>
            <person name="Grigoriev I."/>
        </authorList>
    </citation>
    <scope>NUCLEOTIDE SEQUENCE</scope>
    <source>
        <strain evidence="1">CBS 113818</strain>
    </source>
</reference>
<evidence type="ECO:0000313" key="1">
    <source>
        <dbReference type="EMBL" id="KAF2822731.1"/>
    </source>
</evidence>
<accession>A0A6A6ZNQ9</accession>
<evidence type="ECO:0008006" key="3">
    <source>
        <dbReference type="Google" id="ProtNLM"/>
    </source>
</evidence>
<feature type="non-terminal residue" evidence="1">
    <location>
        <position position="396"/>
    </location>
</feature>
<gene>
    <name evidence="1" type="ORF">CC86DRAFT_261125</name>
</gene>
<organism evidence="1 2">
    <name type="scientific">Ophiobolus disseminans</name>
    <dbReference type="NCBI Taxonomy" id="1469910"/>
    <lineage>
        <taxon>Eukaryota</taxon>
        <taxon>Fungi</taxon>
        <taxon>Dikarya</taxon>
        <taxon>Ascomycota</taxon>
        <taxon>Pezizomycotina</taxon>
        <taxon>Dothideomycetes</taxon>
        <taxon>Pleosporomycetidae</taxon>
        <taxon>Pleosporales</taxon>
        <taxon>Pleosporineae</taxon>
        <taxon>Phaeosphaeriaceae</taxon>
        <taxon>Ophiobolus</taxon>
    </lineage>
</organism>
<dbReference type="OrthoDB" id="5397557at2759"/>
<proteinExistence type="predicted"/>
<sequence>LNWNRFATAGGETCVPFAHHVQHDTTHTTTAVFSPFTCLPRELQLRVIRFCDKATLFQLMHTSSVTRKEAQQLFWSNRNAWYQVSGEWLLAGGFTGHTLYAVDFLRNVQRLEIHFTTVDSFSNNWIDGERKLLYDGEQPSRTVDEQIKGLWHMLTTMCPRLTHVVVSESHKRRAMQEVHKVLVQKCPATISVSASYLQRTSLDGATVKRHLVKKSHTNNGKTIHWPILDLEWTRQIILLPLKEFRGLVGEFQRVDYALSLYLHRMWALALLRIEVVEKYHFGGEYHPFNCPEPTCPAYFTLPGQWPAHADEFSAHHDKAEIPREFAIQWAEHKEEIQRTYQRGRWDAIELMRAQWGVDGSEQQRAIEHAFLEQIEHDPLYACSKPAKETALWGRYQ</sequence>
<protein>
    <recommendedName>
        <fullName evidence="3">F-box domain-containing protein</fullName>
    </recommendedName>
</protein>
<dbReference type="Proteomes" id="UP000799424">
    <property type="component" value="Unassembled WGS sequence"/>
</dbReference>
<evidence type="ECO:0000313" key="2">
    <source>
        <dbReference type="Proteomes" id="UP000799424"/>
    </source>
</evidence>
<dbReference type="AlphaFoldDB" id="A0A6A6ZNQ9"/>
<name>A0A6A6ZNQ9_9PLEO</name>
<keyword evidence="2" id="KW-1185">Reference proteome</keyword>
<dbReference type="EMBL" id="MU006234">
    <property type="protein sequence ID" value="KAF2822731.1"/>
    <property type="molecule type" value="Genomic_DNA"/>
</dbReference>
<feature type="non-terminal residue" evidence="1">
    <location>
        <position position="1"/>
    </location>
</feature>